<dbReference type="SUPFAM" id="SSF46689">
    <property type="entry name" value="Homeodomain-like"/>
    <property type="match status" value="2"/>
</dbReference>
<accession>A0A395JPT0</accession>
<keyword evidence="1" id="KW-0805">Transcription regulation</keyword>
<sequence length="297" mass="32897">MNLNIELAARIDELTPTAGVHSTSIDNFNLVKNYAAMSDRVPIIYQPCIYIVVQGSKSALLGSEVFVYDALNYLVLSVPLPLECQIETASEDAPYLAVRIDIDRALLSELMVETAAKQQPAPSAPSPGIFVSTLNHDIQLTLSRLLSYLHNAEQAKFLGKLAIKELLFHVLNGAQGDLLRAFAHQDRQNFQIAKVIGFIQQQYSKNLEVADLAAIASMSESSFYSYFKTVTSCSPIQYIKAIRLHAARRNILFDNFSASDAAYNVGYSSPSQFSREYRRFFGTPPSADTQTHTTQTS</sequence>
<keyword evidence="2" id="KW-0804">Transcription</keyword>
<dbReference type="PROSITE" id="PS01124">
    <property type="entry name" value="HTH_ARAC_FAMILY_2"/>
    <property type="match status" value="1"/>
</dbReference>
<dbReference type="InParanoid" id="A0A395JPT0"/>
<dbReference type="Pfam" id="PF12833">
    <property type="entry name" value="HTH_18"/>
    <property type="match status" value="1"/>
</dbReference>
<dbReference type="InterPro" id="IPR018060">
    <property type="entry name" value="HTH_AraC"/>
</dbReference>
<dbReference type="EMBL" id="QNRT01000001">
    <property type="protein sequence ID" value="RBP53660.1"/>
    <property type="molecule type" value="Genomic_DNA"/>
</dbReference>
<evidence type="ECO:0000313" key="4">
    <source>
        <dbReference type="EMBL" id="RBP53660.1"/>
    </source>
</evidence>
<evidence type="ECO:0000256" key="1">
    <source>
        <dbReference type="ARBA" id="ARBA00023015"/>
    </source>
</evidence>
<dbReference type="Pfam" id="PF06719">
    <property type="entry name" value="AraC_N"/>
    <property type="match status" value="1"/>
</dbReference>
<feature type="domain" description="HTH araC/xylS-type" evidence="3">
    <location>
        <begin position="193"/>
        <end position="291"/>
    </location>
</feature>
<evidence type="ECO:0000313" key="5">
    <source>
        <dbReference type="Proteomes" id="UP000253083"/>
    </source>
</evidence>
<protein>
    <submittedName>
        <fullName evidence="4">AraC family transcriptional regulator</fullName>
    </submittedName>
</protein>
<dbReference type="PANTHER" id="PTHR43436">
    <property type="entry name" value="ARAC-FAMILY TRANSCRIPTIONAL REGULATOR"/>
    <property type="match status" value="1"/>
</dbReference>
<dbReference type="RefSeq" id="WP_113953210.1">
    <property type="nucleotide sequence ID" value="NZ_QNRT01000001.1"/>
</dbReference>
<dbReference type="AlphaFoldDB" id="A0A395JPT0"/>
<proteinExistence type="predicted"/>
<name>A0A395JPT0_9GAMM</name>
<dbReference type="GO" id="GO:0043565">
    <property type="term" value="F:sequence-specific DNA binding"/>
    <property type="evidence" value="ECO:0007669"/>
    <property type="project" value="InterPro"/>
</dbReference>
<dbReference type="FunCoup" id="A0A395JPT0">
    <property type="interactions" value="29"/>
</dbReference>
<evidence type="ECO:0000259" key="3">
    <source>
        <dbReference type="PROSITE" id="PS01124"/>
    </source>
</evidence>
<reference evidence="4 5" key="1">
    <citation type="submission" date="2018-06" db="EMBL/GenBank/DDBJ databases">
        <title>Genomic Encyclopedia of Type Strains, Phase IV (KMG-IV): sequencing the most valuable type-strain genomes for metagenomic binning, comparative biology and taxonomic classification.</title>
        <authorList>
            <person name="Goeker M."/>
        </authorList>
    </citation>
    <scope>NUCLEOTIDE SEQUENCE [LARGE SCALE GENOMIC DNA]</scope>
    <source>
        <strain evidence="4 5">DSM 24032</strain>
    </source>
</reference>
<dbReference type="InterPro" id="IPR009594">
    <property type="entry name" value="Tscrpt_reg_HTH_AraC_N"/>
</dbReference>
<comment type="caution">
    <text evidence="4">The sequence shown here is derived from an EMBL/GenBank/DDBJ whole genome shotgun (WGS) entry which is preliminary data.</text>
</comment>
<keyword evidence="5" id="KW-1185">Reference proteome</keyword>
<dbReference type="PANTHER" id="PTHR43436:SF2">
    <property type="entry name" value="ARAC_XYLS FAMILY TRANSCRIPTIONAL REGULATOR"/>
    <property type="match status" value="1"/>
</dbReference>
<dbReference type="Gene3D" id="1.10.10.60">
    <property type="entry name" value="Homeodomain-like"/>
    <property type="match status" value="2"/>
</dbReference>
<dbReference type="Proteomes" id="UP000253083">
    <property type="component" value="Unassembled WGS sequence"/>
</dbReference>
<dbReference type="InterPro" id="IPR009057">
    <property type="entry name" value="Homeodomain-like_sf"/>
</dbReference>
<gene>
    <name evidence="4" type="ORF">DFR28_1011047</name>
</gene>
<dbReference type="GO" id="GO:0003700">
    <property type="term" value="F:DNA-binding transcription factor activity"/>
    <property type="evidence" value="ECO:0007669"/>
    <property type="project" value="InterPro"/>
</dbReference>
<organism evidence="4 5">
    <name type="scientific">Arenicella xantha</name>
    <dbReference type="NCBI Taxonomy" id="644221"/>
    <lineage>
        <taxon>Bacteria</taxon>
        <taxon>Pseudomonadati</taxon>
        <taxon>Pseudomonadota</taxon>
        <taxon>Gammaproteobacteria</taxon>
        <taxon>Arenicellales</taxon>
        <taxon>Arenicellaceae</taxon>
        <taxon>Arenicella</taxon>
    </lineage>
</organism>
<dbReference type="OrthoDB" id="34150at2"/>
<evidence type="ECO:0000256" key="2">
    <source>
        <dbReference type="ARBA" id="ARBA00023163"/>
    </source>
</evidence>
<dbReference type="SMART" id="SM00342">
    <property type="entry name" value="HTH_ARAC"/>
    <property type="match status" value="1"/>
</dbReference>